<dbReference type="PATRIC" id="fig|927665.4.peg.3281"/>
<evidence type="ECO:0008006" key="3">
    <source>
        <dbReference type="Google" id="ProtNLM"/>
    </source>
</evidence>
<dbReference type="GeneID" id="69979728"/>
<evidence type="ECO:0000313" key="2">
    <source>
        <dbReference type="Proteomes" id="UP000033047"/>
    </source>
</evidence>
<dbReference type="Proteomes" id="UP000033047">
    <property type="component" value="Unassembled WGS sequence"/>
</dbReference>
<dbReference type="Pfam" id="PF13151">
    <property type="entry name" value="DUF3990"/>
    <property type="match status" value="1"/>
</dbReference>
<gene>
    <name evidence="1" type="ORF">HMPREF1535_03195</name>
</gene>
<comment type="caution">
    <text evidence="1">The sequence shown here is derived from an EMBL/GenBank/DDBJ whole genome shotgun (WGS) entry which is preliminary data.</text>
</comment>
<organism evidence="1 2">
    <name type="scientific">Parabacteroides goldsteinii DSM 19448 = WAL 12034</name>
    <dbReference type="NCBI Taxonomy" id="927665"/>
    <lineage>
        <taxon>Bacteria</taxon>
        <taxon>Pseudomonadati</taxon>
        <taxon>Bacteroidota</taxon>
        <taxon>Bacteroidia</taxon>
        <taxon>Bacteroidales</taxon>
        <taxon>Tannerellaceae</taxon>
        <taxon>Parabacteroides</taxon>
    </lineage>
</organism>
<dbReference type="AlphaFoldDB" id="A0A0F5J844"/>
<dbReference type="EMBL" id="AQHV01000014">
    <property type="protein sequence ID" value="KKB53650.1"/>
    <property type="molecule type" value="Genomic_DNA"/>
</dbReference>
<protein>
    <recommendedName>
        <fullName evidence="3">Sortase</fullName>
    </recommendedName>
</protein>
<accession>A0A0F5J844</accession>
<sequence length="170" mass="19180">MLKVYHGATCAVPEPLCNAGRPNLDFGQGFYVTDLREQAVGWAQRQSAGRNVKPLLNVYELDIERVRATYRCLHFDAYDEAWLNFIANSRKGLEPWKGYDFVEGGVANDRVVDTVNLYLLGLMTADVALERLAQHLPNNQMCLLSQPLVNDCLRYIATELLTTTDIQKGE</sequence>
<name>A0A0F5J844_9BACT</name>
<reference evidence="1 2" key="1">
    <citation type="submission" date="2013-04" db="EMBL/GenBank/DDBJ databases">
        <title>The Genome Sequence of Parabacteroides goldsteinii DSM 19448.</title>
        <authorList>
            <consortium name="The Broad Institute Genomics Platform"/>
            <person name="Earl A."/>
            <person name="Ward D."/>
            <person name="Feldgarden M."/>
            <person name="Gevers D."/>
            <person name="Martens E."/>
            <person name="Sakamoto M."/>
            <person name="Benno Y."/>
            <person name="Song Y."/>
            <person name="Liu C."/>
            <person name="Lee J."/>
            <person name="Bolanos M."/>
            <person name="Vaisanen M.L."/>
            <person name="Finegold S.M."/>
            <person name="Walker B."/>
            <person name="Young S."/>
            <person name="Zeng Q."/>
            <person name="Gargeya S."/>
            <person name="Fitzgerald M."/>
            <person name="Haas B."/>
            <person name="Abouelleil A."/>
            <person name="Allen A.W."/>
            <person name="Alvarado L."/>
            <person name="Arachchi H.M."/>
            <person name="Berlin A.M."/>
            <person name="Chapman S.B."/>
            <person name="Gainer-Dewar J."/>
            <person name="Goldberg J."/>
            <person name="Griggs A."/>
            <person name="Gujja S."/>
            <person name="Hansen M."/>
            <person name="Howarth C."/>
            <person name="Imamovic A."/>
            <person name="Ireland A."/>
            <person name="Larimer J."/>
            <person name="McCowan C."/>
            <person name="Murphy C."/>
            <person name="Pearson M."/>
            <person name="Poon T.W."/>
            <person name="Priest M."/>
            <person name="Roberts A."/>
            <person name="Saif S."/>
            <person name="Shea T."/>
            <person name="Sisk P."/>
            <person name="Sykes S."/>
            <person name="Wortman J."/>
            <person name="Nusbaum C."/>
            <person name="Birren B."/>
        </authorList>
    </citation>
    <scope>NUCLEOTIDE SEQUENCE [LARGE SCALE GENOMIC DNA]</scope>
    <source>
        <strain evidence="1 2">DSM 19448</strain>
    </source>
</reference>
<dbReference type="HOGENOM" id="CLU_075559_1_0_10"/>
<evidence type="ECO:0000313" key="1">
    <source>
        <dbReference type="EMBL" id="KKB53650.1"/>
    </source>
</evidence>
<dbReference type="RefSeq" id="WP_046146779.1">
    <property type="nucleotide sequence ID" value="NZ_KQ033913.1"/>
</dbReference>
<dbReference type="STRING" id="927665.HMPREF1535_03195"/>
<proteinExistence type="predicted"/>
<dbReference type="InterPro" id="IPR025051">
    <property type="entry name" value="DUF3990"/>
</dbReference>